<dbReference type="AlphaFoldDB" id="A0A6J7DLV1"/>
<organism evidence="2">
    <name type="scientific">freshwater metagenome</name>
    <dbReference type="NCBI Taxonomy" id="449393"/>
    <lineage>
        <taxon>unclassified sequences</taxon>
        <taxon>metagenomes</taxon>
        <taxon>ecological metagenomes</taxon>
    </lineage>
</organism>
<protein>
    <submittedName>
        <fullName evidence="2">Unannotated protein</fullName>
    </submittedName>
</protein>
<gene>
    <name evidence="2" type="ORF">UFOPK3417_00770</name>
</gene>
<dbReference type="EMBL" id="CAFBLR010000057">
    <property type="protein sequence ID" value="CAB4871506.1"/>
    <property type="molecule type" value="Genomic_DNA"/>
</dbReference>
<proteinExistence type="predicted"/>
<feature type="region of interest" description="Disordered" evidence="1">
    <location>
        <begin position="165"/>
        <end position="188"/>
    </location>
</feature>
<evidence type="ECO:0000256" key="1">
    <source>
        <dbReference type="SAM" id="MobiDB-lite"/>
    </source>
</evidence>
<name>A0A6J7DLV1_9ZZZZ</name>
<reference evidence="2" key="1">
    <citation type="submission" date="2020-05" db="EMBL/GenBank/DDBJ databases">
        <authorList>
            <person name="Chiriac C."/>
            <person name="Salcher M."/>
            <person name="Ghai R."/>
            <person name="Kavagutti S V."/>
        </authorList>
    </citation>
    <scope>NUCLEOTIDE SEQUENCE</scope>
</reference>
<accession>A0A6J7DLV1</accession>
<sequence>MHVDTDESRPAALGKSGRPTHHGVAARCAGDTDNHPFPHVCLRERGWGGDGETVNHPLEQQDPEQRECLAVEQLGVFRSGIAVEHVAVGDAPANRLWRDIDEFDLIRPGEEAVGDEHRRHSPDDLAHGVGKRFDVLHGDRGDDVDAVLEQFIDVLPPRSVSRRRRVGGTKVINQDDSRATRPDTADRERFRGQGQRCIAHQFLEHCRSGGPTARVDTADHHVCSS</sequence>
<feature type="region of interest" description="Disordered" evidence="1">
    <location>
        <begin position="1"/>
        <end position="31"/>
    </location>
</feature>
<feature type="compositionally biased region" description="Basic and acidic residues" evidence="1">
    <location>
        <begin position="173"/>
        <end position="188"/>
    </location>
</feature>
<evidence type="ECO:0000313" key="2">
    <source>
        <dbReference type="EMBL" id="CAB4871506.1"/>
    </source>
</evidence>